<evidence type="ECO:0000313" key="3">
    <source>
        <dbReference type="EMBL" id="KAA8893032.1"/>
    </source>
</evidence>
<evidence type="ECO:0000313" key="4">
    <source>
        <dbReference type="Proteomes" id="UP000326924"/>
    </source>
</evidence>
<feature type="region of interest" description="Disordered" evidence="1">
    <location>
        <begin position="887"/>
        <end position="915"/>
    </location>
</feature>
<reference evidence="3 4" key="1">
    <citation type="submission" date="2019-09" db="EMBL/GenBank/DDBJ databases">
        <title>Draft genome of the ectomycorrhizal ascomycete Sphaerosporella brunnea.</title>
        <authorList>
            <consortium name="DOE Joint Genome Institute"/>
            <person name="Benucci G.M."/>
            <person name="Marozzi G."/>
            <person name="Antonielli L."/>
            <person name="Sanchez S."/>
            <person name="Marco P."/>
            <person name="Wang X."/>
            <person name="Falini L.B."/>
            <person name="Barry K."/>
            <person name="Haridas S."/>
            <person name="Lipzen A."/>
            <person name="Labutti K."/>
            <person name="Grigoriev I.V."/>
            <person name="Murat C."/>
            <person name="Martin F."/>
            <person name="Albertini E."/>
            <person name="Donnini D."/>
            <person name="Bonito G."/>
        </authorList>
    </citation>
    <scope>NUCLEOTIDE SEQUENCE [LARGE SCALE GENOMIC DNA]</scope>
    <source>
        <strain evidence="3 4">Sb_GMNB300</strain>
    </source>
</reference>
<proteinExistence type="predicted"/>
<comment type="caution">
    <text evidence="3">The sequence shown here is derived from an EMBL/GenBank/DDBJ whole genome shotgun (WGS) entry which is preliminary data.</text>
</comment>
<feature type="region of interest" description="Disordered" evidence="1">
    <location>
        <begin position="1"/>
        <end position="45"/>
    </location>
</feature>
<name>A0A5J5EBT9_9PEZI</name>
<accession>A0A5J5EBT9</accession>
<evidence type="ECO:0000256" key="1">
    <source>
        <dbReference type="SAM" id="MobiDB-lite"/>
    </source>
</evidence>
<dbReference type="Pfam" id="PF20231">
    <property type="entry name" value="DUF6589"/>
    <property type="match status" value="1"/>
</dbReference>
<sequence>MPTTRGIASCITGQSEQSNPVQPGTPIEESRHHSRGAQPGPPGLTPLLYLDSEARRMGFSSLAQAVLHQVSESSDLDHSALKDYTALLTTIVAQKKFNATIASYNKRFMRGVTQLLTDHSMKELDVLVAKPESRFNMKRFTPEHIESFNPTLLQSAHQRYTPTLHAILHGILHKDNSRPAQDDSRRKQRPYDRDLVATAAICMLSYARHRESNGLQALVGYFLFASNTSKRTIEVLHRFGLSVSYETILKALRHNAEASRAQLRRVVKEGRFMISFDNMNFYRNVRDQRAHNRSHQVNYTAGFICVMDCDCGSGPDCECGALPERSIDHKAASLLSFKDFNIDSDAQMYLHNAADYLFGTVLKRHFASAMSKQKDPETRGPRYSVPDPPLAHIRVKQDRARILTFQTLDMDEASISGTIDILKALVQELGIDCEDVLDRKIMLHGDYLTVRNVTRAMFRRSVEPEPLMRFGWVEPIAGLFHLQMNVLKLIFGVFEGEAADPGSLKRFSTILRRKGVSKDIKDFHACDDFFRMVLEAYILAYYQHYAGLAYANQLNAHLETSDWPAQIALAVRAGIDPFMVSRVRSVARESIDAAVGVRMEEERAKWEVLKAQRQLQRQNGQSLANLPRKDWKNIQSRLTADLGAGIRDIVKENAMLFLNCGLIYLDFHDACRGGFSGRVERCVKMFAILFAGGKHGNYAGECIHLVACLARMWKPEFKQAWLDYCLINPNSRPDIYCAIDRHGETVIRENKDKVRPSANAKDDRFLREVVARNVGSLRASKHVMAECTGATDYRNRHTEVSRTEDISLIRKKLVEAHVFTHVPGRGSDSHPAGRLKEYEDIIGSGYCVMASGIPISKYLARARFTWDSELPQEDDADLVEEAELVDGEPGCGVYSTGQRLDEPGFNEIDDSEDEL</sequence>
<feature type="compositionally biased region" description="Polar residues" evidence="1">
    <location>
        <begin position="11"/>
        <end position="22"/>
    </location>
</feature>
<feature type="domain" description="DUF6589" evidence="2">
    <location>
        <begin position="331"/>
        <end position="797"/>
    </location>
</feature>
<dbReference type="Proteomes" id="UP000326924">
    <property type="component" value="Unassembled WGS sequence"/>
</dbReference>
<organism evidence="3 4">
    <name type="scientific">Sphaerosporella brunnea</name>
    <dbReference type="NCBI Taxonomy" id="1250544"/>
    <lineage>
        <taxon>Eukaryota</taxon>
        <taxon>Fungi</taxon>
        <taxon>Dikarya</taxon>
        <taxon>Ascomycota</taxon>
        <taxon>Pezizomycotina</taxon>
        <taxon>Pezizomycetes</taxon>
        <taxon>Pezizales</taxon>
        <taxon>Pyronemataceae</taxon>
        <taxon>Sphaerosporella</taxon>
    </lineage>
</organism>
<dbReference type="AlphaFoldDB" id="A0A5J5EBT9"/>
<evidence type="ECO:0000259" key="2">
    <source>
        <dbReference type="Pfam" id="PF20231"/>
    </source>
</evidence>
<gene>
    <name evidence="3" type="ORF">FN846DRAFT_914553</name>
</gene>
<dbReference type="OrthoDB" id="5429102at2759"/>
<dbReference type="InterPro" id="IPR046496">
    <property type="entry name" value="DUF6589"/>
</dbReference>
<dbReference type="InParanoid" id="A0A5J5EBT9"/>
<keyword evidence="4" id="KW-1185">Reference proteome</keyword>
<dbReference type="EMBL" id="VXIS01000520">
    <property type="protein sequence ID" value="KAA8893032.1"/>
    <property type="molecule type" value="Genomic_DNA"/>
</dbReference>
<protein>
    <recommendedName>
        <fullName evidence="2">DUF6589 domain-containing protein</fullName>
    </recommendedName>
</protein>